<keyword evidence="9" id="KW-0807">Transducer</keyword>
<evidence type="ECO:0000259" key="11">
    <source>
        <dbReference type="PROSITE" id="PS50262"/>
    </source>
</evidence>
<organism evidence="12 13">
    <name type="scientific">Cryptotermes secundus</name>
    <dbReference type="NCBI Taxonomy" id="105785"/>
    <lineage>
        <taxon>Eukaryota</taxon>
        <taxon>Metazoa</taxon>
        <taxon>Ecdysozoa</taxon>
        <taxon>Arthropoda</taxon>
        <taxon>Hexapoda</taxon>
        <taxon>Insecta</taxon>
        <taxon>Pterygota</taxon>
        <taxon>Neoptera</taxon>
        <taxon>Polyneoptera</taxon>
        <taxon>Dictyoptera</taxon>
        <taxon>Blattodea</taxon>
        <taxon>Blattoidea</taxon>
        <taxon>Termitoidae</taxon>
        <taxon>Kalotermitidae</taxon>
        <taxon>Cryptotermitinae</taxon>
        <taxon>Cryptotermes</taxon>
    </lineage>
</organism>
<accession>A0A2J7RC02</accession>
<dbReference type="InParanoid" id="A0A2J7RC02"/>
<dbReference type="STRING" id="105785.A0A2J7RC02"/>
<dbReference type="Gene3D" id="1.20.1070.10">
    <property type="entry name" value="Rhodopsin 7-helix transmembrane proteins"/>
    <property type="match status" value="1"/>
</dbReference>
<evidence type="ECO:0000256" key="1">
    <source>
        <dbReference type="ARBA" id="ARBA00004651"/>
    </source>
</evidence>
<evidence type="ECO:0000256" key="5">
    <source>
        <dbReference type="ARBA" id="ARBA00022989"/>
    </source>
</evidence>
<reference evidence="12 13" key="1">
    <citation type="submission" date="2017-12" db="EMBL/GenBank/DDBJ databases">
        <title>Hemimetabolous genomes reveal molecular basis of termite eusociality.</title>
        <authorList>
            <person name="Harrison M.C."/>
            <person name="Jongepier E."/>
            <person name="Robertson H.M."/>
            <person name="Arning N."/>
            <person name="Bitard-Feildel T."/>
            <person name="Chao H."/>
            <person name="Childers C.P."/>
            <person name="Dinh H."/>
            <person name="Doddapaneni H."/>
            <person name="Dugan S."/>
            <person name="Gowin J."/>
            <person name="Greiner C."/>
            <person name="Han Y."/>
            <person name="Hu H."/>
            <person name="Hughes D.S.T."/>
            <person name="Huylmans A.-K."/>
            <person name="Kemena C."/>
            <person name="Kremer L.P.M."/>
            <person name="Lee S.L."/>
            <person name="Lopez-Ezquerra A."/>
            <person name="Mallet L."/>
            <person name="Monroy-Kuhn J.M."/>
            <person name="Moser A."/>
            <person name="Murali S.C."/>
            <person name="Muzny D.M."/>
            <person name="Otani S."/>
            <person name="Piulachs M.-D."/>
            <person name="Poelchau M."/>
            <person name="Qu J."/>
            <person name="Schaub F."/>
            <person name="Wada-Katsumata A."/>
            <person name="Worley K.C."/>
            <person name="Xie Q."/>
            <person name="Ylla G."/>
            <person name="Poulsen M."/>
            <person name="Gibbs R.A."/>
            <person name="Schal C."/>
            <person name="Richards S."/>
            <person name="Belles X."/>
            <person name="Korb J."/>
            <person name="Bornberg-Bauer E."/>
        </authorList>
    </citation>
    <scope>NUCLEOTIDE SEQUENCE [LARGE SCALE GENOMIC DNA]</scope>
    <source>
        <tissue evidence="12">Whole body</tissue>
    </source>
</reference>
<dbReference type="InterPro" id="IPR001681">
    <property type="entry name" value="Neurokn_rcpt"/>
</dbReference>
<dbReference type="InterPro" id="IPR000276">
    <property type="entry name" value="GPCR_Rhodpsn"/>
</dbReference>
<keyword evidence="4 10" id="KW-0812">Transmembrane</keyword>
<evidence type="ECO:0000256" key="6">
    <source>
        <dbReference type="ARBA" id="ARBA00023040"/>
    </source>
</evidence>
<dbReference type="PROSITE" id="PS50262">
    <property type="entry name" value="G_PROTEIN_RECEP_F1_2"/>
    <property type="match status" value="1"/>
</dbReference>
<feature type="non-terminal residue" evidence="12">
    <location>
        <position position="1"/>
    </location>
</feature>
<keyword evidence="7 10" id="KW-0472">Membrane</keyword>
<dbReference type="GO" id="GO:0004995">
    <property type="term" value="F:tachykinin receptor activity"/>
    <property type="evidence" value="ECO:0007669"/>
    <property type="project" value="InterPro"/>
</dbReference>
<dbReference type="OrthoDB" id="5981855at2759"/>
<gene>
    <name evidence="12" type="ORF">B7P43_G08973</name>
</gene>
<dbReference type="PRINTS" id="PR00237">
    <property type="entry name" value="GPCRRHODOPSN"/>
</dbReference>
<feature type="transmembrane region" description="Helical" evidence="10">
    <location>
        <begin position="176"/>
        <end position="194"/>
    </location>
</feature>
<evidence type="ECO:0000256" key="8">
    <source>
        <dbReference type="ARBA" id="ARBA00023170"/>
    </source>
</evidence>
<evidence type="ECO:0000313" key="12">
    <source>
        <dbReference type="EMBL" id="PNF38360.1"/>
    </source>
</evidence>
<protein>
    <recommendedName>
        <fullName evidence="11">G-protein coupled receptors family 1 profile domain-containing protein</fullName>
    </recommendedName>
</protein>
<dbReference type="Proteomes" id="UP000235965">
    <property type="component" value="Unassembled WGS sequence"/>
</dbReference>
<dbReference type="SUPFAM" id="SSF81321">
    <property type="entry name" value="Family A G protein-coupled receptor-like"/>
    <property type="match status" value="1"/>
</dbReference>
<dbReference type="PANTHER" id="PTHR46925">
    <property type="entry name" value="G-PROTEIN COUPLED RECEPTOR TKR-1-RELATED"/>
    <property type="match status" value="1"/>
</dbReference>
<dbReference type="AlphaFoldDB" id="A0A2J7RC02"/>
<sequence>TKISFFFCRYMAIVRPLQHSLSKRRARLALVVIWLASGLLAVPCLLYSTTMTRRYANEQTRILCYMQWPDGRYPTSMTEYMYNLVFLGLTYLVPVIAMAVCYTLMGRELWGSRSIGELTQRQVDSIKSKRKVVRMFVIVVSIFAFCWLPYHGYFIYAYHNNSIVASSYVQHMYLAFYWLAMSNAMVNPLIYYWMNNR</sequence>
<evidence type="ECO:0000313" key="13">
    <source>
        <dbReference type="Proteomes" id="UP000235965"/>
    </source>
</evidence>
<dbReference type="Pfam" id="PF00001">
    <property type="entry name" value="7tm_1"/>
    <property type="match status" value="1"/>
</dbReference>
<dbReference type="EMBL" id="NEVH01005888">
    <property type="protein sequence ID" value="PNF38360.1"/>
    <property type="molecule type" value="Genomic_DNA"/>
</dbReference>
<keyword evidence="5 10" id="KW-1133">Transmembrane helix</keyword>
<feature type="domain" description="G-protein coupled receptors family 1 profile" evidence="11">
    <location>
        <begin position="1"/>
        <end position="191"/>
    </location>
</feature>
<comment type="caution">
    <text evidence="12">The sequence shown here is derived from an EMBL/GenBank/DDBJ whole genome shotgun (WGS) entry which is preliminary data.</text>
</comment>
<keyword evidence="6" id="KW-0297">G-protein coupled receptor</keyword>
<dbReference type="PANTHER" id="PTHR46925:SF2">
    <property type="entry name" value="G-PROTEIN COUPLED RECEPTOR TKR-1-RELATED"/>
    <property type="match status" value="1"/>
</dbReference>
<proteinExistence type="inferred from homology"/>
<feature type="transmembrane region" description="Helical" evidence="10">
    <location>
        <begin position="135"/>
        <end position="156"/>
    </location>
</feature>
<evidence type="ECO:0000256" key="4">
    <source>
        <dbReference type="ARBA" id="ARBA00022692"/>
    </source>
</evidence>
<evidence type="ECO:0000256" key="9">
    <source>
        <dbReference type="ARBA" id="ARBA00023224"/>
    </source>
</evidence>
<comment type="subcellular location">
    <subcellularLocation>
        <location evidence="1">Cell membrane</location>
        <topology evidence="1">Multi-pass membrane protein</topology>
    </subcellularLocation>
</comment>
<evidence type="ECO:0000256" key="10">
    <source>
        <dbReference type="SAM" id="Phobius"/>
    </source>
</evidence>
<comment type="similarity">
    <text evidence="2">Belongs to the G-protein coupled receptor 1 family.</text>
</comment>
<evidence type="ECO:0000256" key="3">
    <source>
        <dbReference type="ARBA" id="ARBA00022475"/>
    </source>
</evidence>
<dbReference type="InterPro" id="IPR017452">
    <property type="entry name" value="GPCR_Rhodpsn_7TM"/>
</dbReference>
<feature type="transmembrane region" description="Helical" evidence="10">
    <location>
        <begin position="28"/>
        <end position="48"/>
    </location>
</feature>
<keyword evidence="8" id="KW-0675">Receptor</keyword>
<evidence type="ECO:0000256" key="2">
    <source>
        <dbReference type="ARBA" id="ARBA00010663"/>
    </source>
</evidence>
<evidence type="ECO:0000256" key="7">
    <source>
        <dbReference type="ARBA" id="ARBA00023136"/>
    </source>
</evidence>
<keyword evidence="13" id="KW-1185">Reference proteome</keyword>
<keyword evidence="3" id="KW-1003">Cell membrane</keyword>
<name>A0A2J7RC02_9NEOP</name>
<feature type="transmembrane region" description="Helical" evidence="10">
    <location>
        <begin position="80"/>
        <end position="105"/>
    </location>
</feature>
<dbReference type="GO" id="GO:0005886">
    <property type="term" value="C:plasma membrane"/>
    <property type="evidence" value="ECO:0007669"/>
    <property type="project" value="UniProtKB-SubCell"/>
</dbReference>